<feature type="compositionally biased region" description="Basic and acidic residues" evidence="1">
    <location>
        <begin position="289"/>
        <end position="306"/>
    </location>
</feature>
<dbReference type="AlphaFoldDB" id="A0AAD1ZVB5"/>
<feature type="compositionally biased region" description="Basic and acidic residues" evidence="1">
    <location>
        <begin position="146"/>
        <end position="180"/>
    </location>
</feature>
<accession>A0AAD1ZVB5</accession>
<feature type="compositionally biased region" description="Polar residues" evidence="1">
    <location>
        <begin position="182"/>
        <end position="192"/>
    </location>
</feature>
<feature type="region of interest" description="Disordered" evidence="1">
    <location>
        <begin position="123"/>
        <end position="192"/>
    </location>
</feature>
<feature type="compositionally biased region" description="Basic and acidic residues" evidence="1">
    <location>
        <begin position="44"/>
        <end position="55"/>
    </location>
</feature>
<dbReference type="EMBL" id="OU503049">
    <property type="protein sequence ID" value="CAI9776476.1"/>
    <property type="molecule type" value="Genomic_DNA"/>
</dbReference>
<evidence type="ECO:0000313" key="2">
    <source>
        <dbReference type="EMBL" id="CAI9776476.1"/>
    </source>
</evidence>
<feature type="compositionally biased region" description="Polar residues" evidence="1">
    <location>
        <begin position="27"/>
        <end position="38"/>
    </location>
</feature>
<feature type="region of interest" description="Disordered" evidence="1">
    <location>
        <begin position="27"/>
        <end position="80"/>
    </location>
</feature>
<protein>
    <submittedName>
        <fullName evidence="2">Uncharacterized protein</fullName>
    </submittedName>
</protein>
<sequence length="306" mass="34333">MLDENLSSQDEEISIYDVDLDKEITSSSEDLCSASSHLSGIDENESRSREEKKVTEQNPICPHSFSPRKTDYSNSRQSSTKNFGELQSCLVSAQEPSDTCEKLKSELNPICDVNGSEMLQDIRGNQIEQSLKIDSESTEHNGSNSEKQDKTHHMLELKGSEYDNRIYSKDSDSRLKKESDDPQASVSPTNVAVEQIPAAPTVENNILDELRTGVSSEIFSQSSLPLKDSTTHPHNGAYIEQESSHYLEKSTEEVDTHSDVDEPTIYEDQMENLALFEDTEHEGQLNYPVDHEECTTSERFGDKGEL</sequence>
<evidence type="ECO:0000313" key="3">
    <source>
        <dbReference type="Proteomes" id="UP000834106"/>
    </source>
</evidence>
<reference evidence="2" key="1">
    <citation type="submission" date="2023-05" db="EMBL/GenBank/DDBJ databases">
        <authorList>
            <person name="Huff M."/>
        </authorList>
    </citation>
    <scope>NUCLEOTIDE SEQUENCE</scope>
</reference>
<proteinExistence type="predicted"/>
<name>A0AAD1ZVB5_9LAMI</name>
<feature type="region of interest" description="Disordered" evidence="1">
    <location>
        <begin position="284"/>
        <end position="306"/>
    </location>
</feature>
<keyword evidence="3" id="KW-1185">Reference proteome</keyword>
<gene>
    <name evidence="2" type="ORF">FPE_LOCUS23906</name>
</gene>
<dbReference type="Proteomes" id="UP000834106">
    <property type="component" value="Chromosome 14"/>
</dbReference>
<evidence type="ECO:0000256" key="1">
    <source>
        <dbReference type="SAM" id="MobiDB-lite"/>
    </source>
</evidence>
<organism evidence="2 3">
    <name type="scientific">Fraxinus pennsylvanica</name>
    <dbReference type="NCBI Taxonomy" id="56036"/>
    <lineage>
        <taxon>Eukaryota</taxon>
        <taxon>Viridiplantae</taxon>
        <taxon>Streptophyta</taxon>
        <taxon>Embryophyta</taxon>
        <taxon>Tracheophyta</taxon>
        <taxon>Spermatophyta</taxon>
        <taxon>Magnoliopsida</taxon>
        <taxon>eudicotyledons</taxon>
        <taxon>Gunneridae</taxon>
        <taxon>Pentapetalae</taxon>
        <taxon>asterids</taxon>
        <taxon>lamiids</taxon>
        <taxon>Lamiales</taxon>
        <taxon>Oleaceae</taxon>
        <taxon>Oleeae</taxon>
        <taxon>Fraxinus</taxon>
    </lineage>
</organism>